<name>A0A9P0C6M4_BEMTA</name>
<evidence type="ECO:0000313" key="2">
    <source>
        <dbReference type="EMBL" id="CAH0775734.1"/>
    </source>
</evidence>
<feature type="non-terminal residue" evidence="2">
    <location>
        <position position="1"/>
    </location>
</feature>
<protein>
    <submittedName>
        <fullName evidence="2">Uncharacterized protein</fullName>
    </submittedName>
</protein>
<feature type="compositionally biased region" description="Polar residues" evidence="1">
    <location>
        <begin position="180"/>
        <end position="189"/>
    </location>
</feature>
<evidence type="ECO:0000313" key="3">
    <source>
        <dbReference type="Proteomes" id="UP001152759"/>
    </source>
</evidence>
<feature type="compositionally biased region" description="Basic and acidic residues" evidence="1">
    <location>
        <begin position="149"/>
        <end position="167"/>
    </location>
</feature>
<proteinExistence type="predicted"/>
<reference evidence="2" key="1">
    <citation type="submission" date="2021-12" db="EMBL/GenBank/DDBJ databases">
        <authorList>
            <person name="King R."/>
        </authorList>
    </citation>
    <scope>NUCLEOTIDE SEQUENCE</scope>
</reference>
<feature type="compositionally biased region" description="Polar residues" evidence="1">
    <location>
        <begin position="38"/>
        <end position="51"/>
    </location>
</feature>
<gene>
    <name evidence="2" type="ORF">BEMITA_LOCUS11916</name>
</gene>
<dbReference type="Proteomes" id="UP001152759">
    <property type="component" value="Chromosome 7"/>
</dbReference>
<dbReference type="AlphaFoldDB" id="A0A9P0C6M4"/>
<feature type="compositionally biased region" description="Basic and acidic residues" evidence="1">
    <location>
        <begin position="226"/>
        <end position="245"/>
    </location>
</feature>
<evidence type="ECO:0000256" key="1">
    <source>
        <dbReference type="SAM" id="MobiDB-lite"/>
    </source>
</evidence>
<sequence length="480" mass="54331">MSKSKDSALKFFPSKNVRPLSGVLAARTVTIPPKQRNEFTLSSQAQNTKTETSSKAEQDVSDAALNDRLIEDSEFLLQATLFLQTAEEQLSSIESSLKRPMYPKNLLGLNLENCEDKKYAKEIVGAILSGHTLKRENFFSIPTRLKRQSVSDKPPEASKENSLKPESKLSSINRKKVRQSSENKVASSQKESHKFLRISGHRTTDKVSQTSSSTESNFPSQSTIPEHSRSEASEKSQLVDKPRKNKEYFISGEAKHEYPVPYQVTRKKMTIEDIPICVTTDLKTPNNAALINILSNTTEPEDDSPTKSKLAKNSLQIQAMPSINIKPALIQETFTQVDIQPCKSLQKEFAINKNVSFIEIVHDENSKIIRKGTPFSGNTYMDGLNRKPNLNAERLVTFRETNLEHIPRQECVPKQEPLSVKKHNVFRRERLDQILNTITDKLTAQIEIPDEILENTIDRLWVLGDYLEDMYTNSAGNFHQ</sequence>
<keyword evidence="3" id="KW-1185">Reference proteome</keyword>
<feature type="region of interest" description="Disordered" evidence="1">
    <location>
        <begin position="145"/>
        <end position="245"/>
    </location>
</feature>
<feature type="compositionally biased region" description="Polar residues" evidence="1">
    <location>
        <begin position="206"/>
        <end position="225"/>
    </location>
</feature>
<accession>A0A9P0C6M4</accession>
<feature type="region of interest" description="Disordered" evidence="1">
    <location>
        <begin position="35"/>
        <end position="59"/>
    </location>
</feature>
<organism evidence="2 3">
    <name type="scientific">Bemisia tabaci</name>
    <name type="common">Sweetpotato whitefly</name>
    <name type="synonym">Aleurodes tabaci</name>
    <dbReference type="NCBI Taxonomy" id="7038"/>
    <lineage>
        <taxon>Eukaryota</taxon>
        <taxon>Metazoa</taxon>
        <taxon>Ecdysozoa</taxon>
        <taxon>Arthropoda</taxon>
        <taxon>Hexapoda</taxon>
        <taxon>Insecta</taxon>
        <taxon>Pterygota</taxon>
        <taxon>Neoptera</taxon>
        <taxon>Paraneoptera</taxon>
        <taxon>Hemiptera</taxon>
        <taxon>Sternorrhyncha</taxon>
        <taxon>Aleyrodoidea</taxon>
        <taxon>Aleyrodidae</taxon>
        <taxon>Aleyrodinae</taxon>
        <taxon>Bemisia</taxon>
    </lineage>
</organism>
<dbReference type="EMBL" id="OU963868">
    <property type="protein sequence ID" value="CAH0775734.1"/>
    <property type="molecule type" value="Genomic_DNA"/>
</dbReference>